<dbReference type="GO" id="GO:0006777">
    <property type="term" value="P:Mo-molybdopterin cofactor biosynthetic process"/>
    <property type="evidence" value="ECO:0007669"/>
    <property type="project" value="InterPro"/>
</dbReference>
<feature type="domain" description="Molybdopterin-guanine dinucleotide biosynthesis protein B (MobB)" evidence="1">
    <location>
        <begin position="8"/>
        <end position="141"/>
    </location>
</feature>
<evidence type="ECO:0000259" key="1">
    <source>
        <dbReference type="Pfam" id="PF03205"/>
    </source>
</evidence>
<organism evidence="2 3">
    <name type="scientific">Georhizobium profundi</name>
    <dbReference type="NCBI Taxonomy" id="2341112"/>
    <lineage>
        <taxon>Bacteria</taxon>
        <taxon>Pseudomonadati</taxon>
        <taxon>Pseudomonadota</taxon>
        <taxon>Alphaproteobacteria</taxon>
        <taxon>Hyphomicrobiales</taxon>
        <taxon>Rhizobiaceae</taxon>
        <taxon>Georhizobium</taxon>
    </lineage>
</organism>
<dbReference type="Pfam" id="PF03205">
    <property type="entry name" value="MobB"/>
    <property type="match status" value="1"/>
</dbReference>
<protein>
    <submittedName>
        <fullName evidence="2">Molybdopterin-guanine dinucleotide biosynthesis protein B</fullName>
    </submittedName>
</protein>
<dbReference type="InterPro" id="IPR052539">
    <property type="entry name" value="MGD_biosynthesis_adapter"/>
</dbReference>
<dbReference type="NCBIfam" id="TIGR00176">
    <property type="entry name" value="mobB"/>
    <property type="match status" value="1"/>
</dbReference>
<dbReference type="OrthoDB" id="9804758at2"/>
<dbReference type="CDD" id="cd03116">
    <property type="entry name" value="MobB"/>
    <property type="match status" value="1"/>
</dbReference>
<dbReference type="PANTHER" id="PTHR40072:SF1">
    <property type="entry name" value="MOLYBDOPTERIN-GUANINE DINUCLEOTIDE BIOSYNTHESIS ADAPTER PROTEIN"/>
    <property type="match status" value="1"/>
</dbReference>
<dbReference type="InterPro" id="IPR027417">
    <property type="entry name" value="P-loop_NTPase"/>
</dbReference>
<dbReference type="AlphaFoldDB" id="A0A3Q8XNI9"/>
<gene>
    <name evidence="2" type="primary">mobB</name>
    <name evidence="2" type="ORF">D5400_10700</name>
</gene>
<keyword evidence="3" id="KW-1185">Reference proteome</keyword>
<dbReference type="SUPFAM" id="SSF52540">
    <property type="entry name" value="P-loop containing nucleoside triphosphate hydrolases"/>
    <property type="match status" value="1"/>
</dbReference>
<dbReference type="Gene3D" id="3.40.50.300">
    <property type="entry name" value="P-loop containing nucleotide triphosphate hydrolases"/>
    <property type="match status" value="1"/>
</dbReference>
<dbReference type="KEGG" id="abaw:D5400_10700"/>
<proteinExistence type="predicted"/>
<dbReference type="EMBL" id="CP032509">
    <property type="protein sequence ID" value="AZN71685.1"/>
    <property type="molecule type" value="Genomic_DNA"/>
</dbReference>
<name>A0A3Q8XNI9_9HYPH</name>
<reference evidence="2 3" key="1">
    <citation type="submission" date="2018-09" db="EMBL/GenBank/DDBJ databases">
        <title>Marinorhizobium profundi gen. nov., sp. nov., isolated from a deep-sea sediment sample from the New Britain Trench and proposal of Marinorhizobiaceae fam. nov. in the order Rhizobiales of the class Alphaproteobacteria.</title>
        <authorList>
            <person name="Cao J."/>
        </authorList>
    </citation>
    <scope>NUCLEOTIDE SEQUENCE [LARGE SCALE GENOMIC DNA]</scope>
    <source>
        <strain evidence="2 3">WS11</strain>
    </source>
</reference>
<dbReference type="RefSeq" id="WP_126009997.1">
    <property type="nucleotide sequence ID" value="NZ_CP032509.1"/>
</dbReference>
<dbReference type="PANTHER" id="PTHR40072">
    <property type="entry name" value="MOLYBDOPTERIN-GUANINE DINUCLEOTIDE BIOSYNTHESIS ADAPTER PROTEIN-RELATED"/>
    <property type="match status" value="1"/>
</dbReference>
<dbReference type="GO" id="GO:0005525">
    <property type="term" value="F:GTP binding"/>
    <property type="evidence" value="ECO:0007669"/>
    <property type="project" value="InterPro"/>
</dbReference>
<evidence type="ECO:0000313" key="2">
    <source>
        <dbReference type="EMBL" id="AZN71685.1"/>
    </source>
</evidence>
<accession>A0A3Q8XNI9</accession>
<dbReference type="InterPro" id="IPR004435">
    <property type="entry name" value="MobB_dom"/>
</dbReference>
<sequence length="178" mass="20093">MTRHSQRVFGVTGWKNSGKTGLTVRIVEELTRRGWRISTVKHAHHEFDIDRENTDSWRHRQAGAGEVAIVSGKRWALMHELRQEAEPALEDILERLAPCDLVVIEGYKRENHPKIEARRLDAANREPLAAGDPGIIAIASDHPVTEDHLPVFDLDDTIAISDFIERVTGLAKRRRAAS</sequence>
<evidence type="ECO:0000313" key="3">
    <source>
        <dbReference type="Proteomes" id="UP000268192"/>
    </source>
</evidence>
<dbReference type="Proteomes" id="UP000268192">
    <property type="component" value="Chromosome"/>
</dbReference>